<evidence type="ECO:0008006" key="3">
    <source>
        <dbReference type="Google" id="ProtNLM"/>
    </source>
</evidence>
<dbReference type="SUPFAM" id="SSF52540">
    <property type="entry name" value="P-loop containing nucleoside triphosphate hydrolases"/>
    <property type="match status" value="1"/>
</dbReference>
<dbReference type="RefSeq" id="WP_250750077.1">
    <property type="nucleotide sequence ID" value="NZ_CP098401.1"/>
</dbReference>
<sequence length="401" mass="41899">MIAFGGAGGDDPVARVLDAAAEVPALQERLGGIAFPDAFAAELLAVASELGLDLDPAALARSGASRAVTSDEAVPPLGWLPARSVATGGAPAFDWLWFGSAPVSDPFYFDAVRRLGFRPFARATRVRTSLDTLVRGAAAHASLAPDGLIFHLSRCGSTLAAQMLAASSDHIVLSEPEPLDAVVRWAATSGAPLQDQVAALRAIVATLGRNRSGTARRFFLKLDAWHILSLPLFRAAFPKVPWIFVYREPEEVMVSHAREPGLHVVPGILPPAVTGIAGDGAPSLTDYAAQVLGRIMGAAVDGLSLGGGMLVHYGDIGAAMLDGVPEHFGFRPDPGERAAMRAAAGRDAKDPARSFTADTALKRAEVTVQIAAAVEAHAAAPYAELERLRADTSQACAVNRK</sequence>
<accession>A0ABY4TR92</accession>
<dbReference type="InterPro" id="IPR027417">
    <property type="entry name" value="P-loop_NTPase"/>
</dbReference>
<keyword evidence="2" id="KW-1185">Reference proteome</keyword>
<evidence type="ECO:0000313" key="1">
    <source>
        <dbReference type="EMBL" id="URW74900.1"/>
    </source>
</evidence>
<name>A0ABY4TR92_9SPHN</name>
<evidence type="ECO:0000313" key="2">
    <source>
        <dbReference type="Proteomes" id="UP001055580"/>
    </source>
</evidence>
<dbReference type="Gene3D" id="3.40.50.300">
    <property type="entry name" value="P-loop containing nucleotide triphosphate hydrolases"/>
    <property type="match status" value="1"/>
</dbReference>
<reference evidence="1" key="1">
    <citation type="submission" date="2022-05" db="EMBL/GenBank/DDBJ databases">
        <title>Sphingomonas sp. strain RMG20 Genome sequencing and assembly.</title>
        <authorList>
            <person name="Kim I."/>
        </authorList>
    </citation>
    <scope>NUCLEOTIDE SEQUENCE</scope>
    <source>
        <strain evidence="1">RMG20</strain>
    </source>
</reference>
<dbReference type="Proteomes" id="UP001055580">
    <property type="component" value="Chromosome"/>
</dbReference>
<organism evidence="1 2">
    <name type="scientific">Sphingomonas donggukensis</name>
    <dbReference type="NCBI Taxonomy" id="2949093"/>
    <lineage>
        <taxon>Bacteria</taxon>
        <taxon>Pseudomonadati</taxon>
        <taxon>Pseudomonadota</taxon>
        <taxon>Alphaproteobacteria</taxon>
        <taxon>Sphingomonadales</taxon>
        <taxon>Sphingomonadaceae</taxon>
        <taxon>Sphingomonas</taxon>
    </lineage>
</organism>
<protein>
    <recommendedName>
        <fullName evidence="3">Aspartyl beta-hydroxylase</fullName>
    </recommendedName>
</protein>
<proteinExistence type="predicted"/>
<gene>
    <name evidence="1" type="ORF">M9980_10020</name>
</gene>
<dbReference type="EMBL" id="CP098401">
    <property type="protein sequence ID" value="URW74900.1"/>
    <property type="molecule type" value="Genomic_DNA"/>
</dbReference>